<feature type="signal peptide" evidence="1">
    <location>
        <begin position="1"/>
        <end position="22"/>
    </location>
</feature>
<dbReference type="EMBL" id="BSFD01000001">
    <property type="protein sequence ID" value="GLK47067.1"/>
    <property type="molecule type" value="Genomic_DNA"/>
</dbReference>
<keyword evidence="1" id="KW-0732">Signal</keyword>
<proteinExistence type="predicted"/>
<protein>
    <submittedName>
        <fullName evidence="2">Uncharacterized protein</fullName>
    </submittedName>
</protein>
<feature type="chain" id="PRO_5045316115" evidence="1">
    <location>
        <begin position="23"/>
        <end position="147"/>
    </location>
</feature>
<organism evidence="2 3">
    <name type="scientific">Brevundimonas intermedia</name>
    <dbReference type="NCBI Taxonomy" id="74315"/>
    <lineage>
        <taxon>Bacteria</taxon>
        <taxon>Pseudomonadati</taxon>
        <taxon>Pseudomonadota</taxon>
        <taxon>Alphaproteobacteria</taxon>
        <taxon>Caulobacterales</taxon>
        <taxon>Caulobacteraceae</taxon>
        <taxon>Brevundimonas</taxon>
    </lineage>
</organism>
<evidence type="ECO:0000313" key="2">
    <source>
        <dbReference type="EMBL" id="GLK47067.1"/>
    </source>
</evidence>
<evidence type="ECO:0000256" key="1">
    <source>
        <dbReference type="SAM" id="SignalP"/>
    </source>
</evidence>
<name>A0ABQ5T4I3_9CAUL</name>
<dbReference type="Proteomes" id="UP001143509">
    <property type="component" value="Unassembled WGS sequence"/>
</dbReference>
<sequence>MRGIAKLTVLSLGILAAASPVAAETWTRFSASDSIVYIVDQDTLTATDGVTTVRFARVPARGEAADLSHEVEDVAIRCSDGQSRTVATITHGPDGAETDRYADESPWDATPSGGVYGGLKSFACEDMRPQGKSFPTVSAFIAGGRGG</sequence>
<comment type="caution">
    <text evidence="2">The sequence shown here is derived from an EMBL/GenBank/DDBJ whole genome shotgun (WGS) entry which is preliminary data.</text>
</comment>
<reference evidence="2" key="2">
    <citation type="submission" date="2023-01" db="EMBL/GenBank/DDBJ databases">
        <authorList>
            <person name="Sun Q."/>
            <person name="Evtushenko L."/>
        </authorList>
    </citation>
    <scope>NUCLEOTIDE SEQUENCE</scope>
    <source>
        <strain evidence="2">VKM B-1499</strain>
    </source>
</reference>
<keyword evidence="3" id="KW-1185">Reference proteome</keyword>
<dbReference type="RefSeq" id="WP_271163462.1">
    <property type="nucleotide sequence ID" value="NZ_BSFD01000001.1"/>
</dbReference>
<accession>A0ABQ5T4I3</accession>
<evidence type="ECO:0000313" key="3">
    <source>
        <dbReference type="Proteomes" id="UP001143509"/>
    </source>
</evidence>
<gene>
    <name evidence="2" type="ORF">GCM10017620_00400</name>
</gene>
<reference evidence="2" key="1">
    <citation type="journal article" date="2014" name="Int. J. Syst. Evol. Microbiol.">
        <title>Complete genome of a new Firmicutes species belonging to the dominant human colonic microbiota ('Ruminococcus bicirculans') reveals two chromosomes and a selective capacity to utilize plant glucans.</title>
        <authorList>
            <consortium name="NISC Comparative Sequencing Program"/>
            <person name="Wegmann U."/>
            <person name="Louis P."/>
            <person name="Goesmann A."/>
            <person name="Henrissat B."/>
            <person name="Duncan S.H."/>
            <person name="Flint H.J."/>
        </authorList>
    </citation>
    <scope>NUCLEOTIDE SEQUENCE</scope>
    <source>
        <strain evidence="2">VKM B-1499</strain>
    </source>
</reference>